<protein>
    <submittedName>
        <fullName evidence="3">Uncharacterized protein</fullName>
    </submittedName>
</protein>
<feature type="transmembrane region" description="Helical" evidence="2">
    <location>
        <begin position="129"/>
        <end position="146"/>
    </location>
</feature>
<name>X1C858_9ZZZZ</name>
<feature type="region of interest" description="Disordered" evidence="1">
    <location>
        <begin position="102"/>
        <end position="124"/>
    </location>
</feature>
<evidence type="ECO:0000256" key="2">
    <source>
        <dbReference type="SAM" id="Phobius"/>
    </source>
</evidence>
<comment type="caution">
    <text evidence="3">The sequence shown here is derived from an EMBL/GenBank/DDBJ whole genome shotgun (WGS) entry which is preliminary data.</text>
</comment>
<proteinExistence type="predicted"/>
<reference evidence="3" key="1">
    <citation type="journal article" date="2014" name="Front. Microbiol.">
        <title>High frequency of phylogenetically diverse reductive dehalogenase-homologous genes in deep subseafloor sedimentary metagenomes.</title>
        <authorList>
            <person name="Kawai M."/>
            <person name="Futagami T."/>
            <person name="Toyoda A."/>
            <person name="Takaki Y."/>
            <person name="Nishi S."/>
            <person name="Hori S."/>
            <person name="Arai W."/>
            <person name="Tsubouchi T."/>
            <person name="Morono Y."/>
            <person name="Uchiyama I."/>
            <person name="Ito T."/>
            <person name="Fujiyama A."/>
            <person name="Inagaki F."/>
            <person name="Takami H."/>
        </authorList>
    </citation>
    <scope>NUCLEOTIDE SEQUENCE</scope>
    <source>
        <strain evidence="3">Expedition CK06-06</strain>
    </source>
</reference>
<feature type="non-terminal residue" evidence="3">
    <location>
        <position position="1"/>
    </location>
</feature>
<keyword evidence="2" id="KW-0812">Transmembrane</keyword>
<gene>
    <name evidence="3" type="ORF">S01H4_50574</name>
</gene>
<keyword evidence="2" id="KW-0472">Membrane</keyword>
<sequence length="153" mass="18023">WPIRLGFSWQRTAMRTYSNYTDSTSGEFTYYYDCIGKSEINTSAGFFECYEIKIRSVKDDSFYTISYRSSDTGYFEVKSEEYQDGVLTRRLELKSYKYTQNLSNEEEESNDNNDGAKKNEDTNGGDKTPGFEFIIYIFAITLLLWFKKHKLIF</sequence>
<dbReference type="EMBL" id="BART01028730">
    <property type="protein sequence ID" value="GAG92588.1"/>
    <property type="molecule type" value="Genomic_DNA"/>
</dbReference>
<keyword evidence="2" id="KW-1133">Transmembrane helix</keyword>
<dbReference type="AlphaFoldDB" id="X1C858"/>
<evidence type="ECO:0000313" key="3">
    <source>
        <dbReference type="EMBL" id="GAG92588.1"/>
    </source>
</evidence>
<evidence type="ECO:0000256" key="1">
    <source>
        <dbReference type="SAM" id="MobiDB-lite"/>
    </source>
</evidence>
<accession>X1C858</accession>
<organism evidence="3">
    <name type="scientific">marine sediment metagenome</name>
    <dbReference type="NCBI Taxonomy" id="412755"/>
    <lineage>
        <taxon>unclassified sequences</taxon>
        <taxon>metagenomes</taxon>
        <taxon>ecological metagenomes</taxon>
    </lineage>
</organism>